<dbReference type="GO" id="GO:0005634">
    <property type="term" value="C:nucleus"/>
    <property type="evidence" value="ECO:0007669"/>
    <property type="project" value="TreeGrafter"/>
</dbReference>
<keyword evidence="7" id="KW-1185">Reference proteome</keyword>
<dbReference type="GO" id="GO:0003712">
    <property type="term" value="F:transcription coregulator activity"/>
    <property type="evidence" value="ECO:0007669"/>
    <property type="project" value="TreeGrafter"/>
</dbReference>
<evidence type="ECO:0000259" key="6">
    <source>
        <dbReference type="PROSITE" id="PS50023"/>
    </source>
</evidence>
<evidence type="ECO:0000256" key="5">
    <source>
        <dbReference type="PROSITE-ProRule" id="PRU00125"/>
    </source>
</evidence>
<accession>A0A915I826</accession>
<keyword evidence="1 5" id="KW-0479">Metal-binding</keyword>
<dbReference type="Proteomes" id="UP000887565">
    <property type="component" value="Unplaced"/>
</dbReference>
<dbReference type="GO" id="GO:0030018">
    <property type="term" value="C:Z disc"/>
    <property type="evidence" value="ECO:0007669"/>
    <property type="project" value="TreeGrafter"/>
</dbReference>
<keyword evidence="2" id="KW-0677">Repeat</keyword>
<evidence type="ECO:0000256" key="3">
    <source>
        <dbReference type="ARBA" id="ARBA00022833"/>
    </source>
</evidence>
<evidence type="ECO:0000313" key="8">
    <source>
        <dbReference type="WBParaSite" id="nRc.2.0.1.t10017-RA"/>
    </source>
</evidence>
<dbReference type="PANTHER" id="PTHR24205">
    <property type="entry name" value="FOUR AND A HALF LIM DOMAINS PROTEIN"/>
    <property type="match status" value="1"/>
</dbReference>
<dbReference type="PROSITE" id="PS00478">
    <property type="entry name" value="LIM_DOMAIN_1"/>
    <property type="match status" value="1"/>
</dbReference>
<protein>
    <submittedName>
        <fullName evidence="8">LIM zinc-binding domain-containing protein</fullName>
    </submittedName>
</protein>
<name>A0A915I826_ROMCU</name>
<dbReference type="Pfam" id="PF00412">
    <property type="entry name" value="LIM"/>
    <property type="match status" value="1"/>
</dbReference>
<keyword evidence="3 5" id="KW-0862">Zinc</keyword>
<proteinExistence type="predicted"/>
<dbReference type="AlphaFoldDB" id="A0A915I826"/>
<dbReference type="SUPFAM" id="SSF57716">
    <property type="entry name" value="Glucocorticoid receptor-like (DNA-binding domain)"/>
    <property type="match status" value="1"/>
</dbReference>
<evidence type="ECO:0000256" key="2">
    <source>
        <dbReference type="ARBA" id="ARBA00022737"/>
    </source>
</evidence>
<sequence>MSAKTDEIKTKTLKQDRNACPSCCKAVEKLLSIPIGKKSILWHSRCLLCTNCKTPLLGAQYFLQKNVQSSPYCLSCFGQMFSKKCAGCCKYVLVQHGRNEINSIRLFENTPMGQKKENILVWI</sequence>
<feature type="domain" description="LIM zinc-binding" evidence="6">
    <location>
        <begin position="18"/>
        <end position="83"/>
    </location>
</feature>
<dbReference type="GO" id="GO:0046872">
    <property type="term" value="F:metal ion binding"/>
    <property type="evidence" value="ECO:0007669"/>
    <property type="project" value="UniProtKB-KW"/>
</dbReference>
<dbReference type="Gene3D" id="2.10.110.10">
    <property type="entry name" value="Cysteine Rich Protein"/>
    <property type="match status" value="1"/>
</dbReference>
<evidence type="ECO:0000256" key="1">
    <source>
        <dbReference type="ARBA" id="ARBA00022723"/>
    </source>
</evidence>
<reference evidence="8" key="1">
    <citation type="submission" date="2022-11" db="UniProtKB">
        <authorList>
            <consortium name="WormBaseParasite"/>
        </authorList>
    </citation>
    <scope>IDENTIFICATION</scope>
</reference>
<evidence type="ECO:0000313" key="7">
    <source>
        <dbReference type="Proteomes" id="UP000887565"/>
    </source>
</evidence>
<dbReference type="PROSITE" id="PS50023">
    <property type="entry name" value="LIM_DOMAIN_2"/>
    <property type="match status" value="1"/>
</dbReference>
<dbReference type="InterPro" id="IPR001781">
    <property type="entry name" value="Znf_LIM"/>
</dbReference>
<organism evidence="7 8">
    <name type="scientific">Romanomermis culicivorax</name>
    <name type="common">Nematode worm</name>
    <dbReference type="NCBI Taxonomy" id="13658"/>
    <lineage>
        <taxon>Eukaryota</taxon>
        <taxon>Metazoa</taxon>
        <taxon>Ecdysozoa</taxon>
        <taxon>Nematoda</taxon>
        <taxon>Enoplea</taxon>
        <taxon>Dorylaimia</taxon>
        <taxon>Mermithida</taxon>
        <taxon>Mermithoidea</taxon>
        <taxon>Mermithidae</taxon>
        <taxon>Romanomermis</taxon>
    </lineage>
</organism>
<evidence type="ECO:0000256" key="4">
    <source>
        <dbReference type="ARBA" id="ARBA00023038"/>
    </source>
</evidence>
<dbReference type="SMART" id="SM00132">
    <property type="entry name" value="LIM"/>
    <property type="match status" value="1"/>
</dbReference>
<dbReference type="WBParaSite" id="nRc.2.0.1.t10017-RA">
    <property type="protein sequence ID" value="nRc.2.0.1.t10017-RA"/>
    <property type="gene ID" value="nRc.2.0.1.g10017"/>
</dbReference>
<dbReference type="PANTHER" id="PTHR24205:SF16">
    <property type="entry name" value="GH01042P-RELATED"/>
    <property type="match status" value="1"/>
</dbReference>
<keyword evidence="4 5" id="KW-0440">LIM domain</keyword>